<keyword evidence="2" id="KW-0812">Transmembrane</keyword>
<keyword evidence="2" id="KW-0472">Membrane</keyword>
<dbReference type="InterPro" id="IPR004302">
    <property type="entry name" value="Cellulose/chitin-bd_N"/>
</dbReference>
<evidence type="ECO:0000256" key="2">
    <source>
        <dbReference type="SAM" id="Phobius"/>
    </source>
</evidence>
<feature type="compositionally biased region" description="Polar residues" evidence="1">
    <location>
        <begin position="151"/>
        <end position="169"/>
    </location>
</feature>
<accession>A0AAV4JNJ8</accession>
<reference evidence="4 5" key="1">
    <citation type="journal article" date="2021" name="Elife">
        <title>Chloroplast acquisition without the gene transfer in kleptoplastic sea slugs, Plakobranchus ocellatus.</title>
        <authorList>
            <person name="Maeda T."/>
            <person name="Takahashi S."/>
            <person name="Yoshida T."/>
            <person name="Shimamura S."/>
            <person name="Takaki Y."/>
            <person name="Nagai Y."/>
            <person name="Toyoda A."/>
            <person name="Suzuki Y."/>
            <person name="Arimoto A."/>
            <person name="Ishii H."/>
            <person name="Satoh N."/>
            <person name="Nishiyama T."/>
            <person name="Hasebe M."/>
            <person name="Maruyama T."/>
            <person name="Minagawa J."/>
            <person name="Obokata J."/>
            <person name="Shigenobu S."/>
        </authorList>
    </citation>
    <scope>NUCLEOTIDE SEQUENCE [LARGE SCALE GENOMIC DNA]</scope>
</reference>
<keyword evidence="5" id="KW-1185">Reference proteome</keyword>
<sequence length="300" mass="32580">YARPILARCYDVESGSRYIDAHVELTANHLGYMQFRLCANNDFTKPVTQDCLDENLLQISSRSGKRIGKTLKLNSRHVLDIYVKLIIPDNLTCSQCVLQWSYVTANSWGCRMIDTRRRCAMGLGGQETFWACSDIAIVPDCRKLRDDKSSDPPTQHTGGQKGNNNSASLGNPRPPSNQLTCIALGHWYGQPHMGRWCELNCGSGFCPKIVVVVVVVLVEVVIVAVEIVALVLALEAVVVAVEVVIVVVVSVEVVVVVVVAVEVVIVVVVSVEVVVVVVVAVEVVVVVVVVVLVAVEVVVL</sequence>
<feature type="domain" description="Chitin-binding type-4" evidence="3">
    <location>
        <begin position="18"/>
        <end position="135"/>
    </location>
</feature>
<name>A0AAV4JNJ8_9GAST</name>
<evidence type="ECO:0000259" key="3">
    <source>
        <dbReference type="Pfam" id="PF03067"/>
    </source>
</evidence>
<dbReference type="Proteomes" id="UP000762676">
    <property type="component" value="Unassembled WGS sequence"/>
</dbReference>
<gene>
    <name evidence="4" type="ORF">ElyMa_005155700</name>
</gene>
<comment type="caution">
    <text evidence="4">The sequence shown here is derived from an EMBL/GenBank/DDBJ whole genome shotgun (WGS) entry which is preliminary data.</text>
</comment>
<organism evidence="4 5">
    <name type="scientific">Elysia marginata</name>
    <dbReference type="NCBI Taxonomy" id="1093978"/>
    <lineage>
        <taxon>Eukaryota</taxon>
        <taxon>Metazoa</taxon>
        <taxon>Spiralia</taxon>
        <taxon>Lophotrochozoa</taxon>
        <taxon>Mollusca</taxon>
        <taxon>Gastropoda</taxon>
        <taxon>Heterobranchia</taxon>
        <taxon>Euthyneura</taxon>
        <taxon>Panpulmonata</taxon>
        <taxon>Sacoglossa</taxon>
        <taxon>Placobranchoidea</taxon>
        <taxon>Plakobranchidae</taxon>
        <taxon>Elysia</taxon>
    </lineage>
</organism>
<evidence type="ECO:0000313" key="4">
    <source>
        <dbReference type="EMBL" id="GFS24377.1"/>
    </source>
</evidence>
<proteinExistence type="predicted"/>
<feature type="transmembrane region" description="Helical" evidence="2">
    <location>
        <begin position="273"/>
        <end position="299"/>
    </location>
</feature>
<feature type="transmembrane region" description="Helical" evidence="2">
    <location>
        <begin position="209"/>
        <end position="232"/>
    </location>
</feature>
<feature type="region of interest" description="Disordered" evidence="1">
    <location>
        <begin position="146"/>
        <end position="170"/>
    </location>
</feature>
<dbReference type="Pfam" id="PF03067">
    <property type="entry name" value="LPMO_10"/>
    <property type="match status" value="1"/>
</dbReference>
<feature type="non-terminal residue" evidence="4">
    <location>
        <position position="1"/>
    </location>
</feature>
<dbReference type="AlphaFoldDB" id="A0AAV4JNJ8"/>
<feature type="transmembrane region" description="Helical" evidence="2">
    <location>
        <begin position="239"/>
        <end position="267"/>
    </location>
</feature>
<protein>
    <submittedName>
        <fullName evidence="4">Cell wall integrity and stress response component 4-like</fullName>
    </submittedName>
</protein>
<evidence type="ECO:0000256" key="1">
    <source>
        <dbReference type="SAM" id="MobiDB-lite"/>
    </source>
</evidence>
<dbReference type="EMBL" id="BMAT01010331">
    <property type="protein sequence ID" value="GFS24377.1"/>
    <property type="molecule type" value="Genomic_DNA"/>
</dbReference>
<evidence type="ECO:0000313" key="5">
    <source>
        <dbReference type="Proteomes" id="UP000762676"/>
    </source>
</evidence>
<keyword evidence="2" id="KW-1133">Transmembrane helix</keyword>